<evidence type="ECO:0000256" key="1">
    <source>
        <dbReference type="SAM" id="SignalP"/>
    </source>
</evidence>
<dbReference type="PATRIC" id="fig|34073.19.peg.5760"/>
<dbReference type="RefSeq" id="WP_047786868.1">
    <property type="nucleotide sequence ID" value="NZ_JZWI01000036.1"/>
</dbReference>
<proteinExistence type="predicted"/>
<evidence type="ECO:0008006" key="4">
    <source>
        <dbReference type="Google" id="ProtNLM"/>
    </source>
</evidence>
<evidence type="ECO:0000313" key="2">
    <source>
        <dbReference type="EMBL" id="KLN53304.1"/>
    </source>
</evidence>
<dbReference type="AlphaFoldDB" id="A0A0H2LSV0"/>
<accession>A0A0H2LSV0</accession>
<keyword evidence="1" id="KW-0732">Signal</keyword>
<evidence type="ECO:0000313" key="3">
    <source>
        <dbReference type="Proteomes" id="UP000035170"/>
    </source>
</evidence>
<sequence length="144" mass="15761">MTSKSKLLLGAALLAGWMGLASAQDADPTNMVRGGLQAIQLVDQGKIGELWDGSGPATKKRVARPEFVRQVEASRSPLGAAQQRTWISVNRQLVANEDPDVAGQYINVEYETRFANAGNRVVREMTSFRLDPSGTWRLSGYVLR</sequence>
<comment type="caution">
    <text evidence="2">The sequence shown here is derived from an EMBL/GenBank/DDBJ whole genome shotgun (WGS) entry which is preliminary data.</text>
</comment>
<gene>
    <name evidence="2" type="ORF">VPARA_56200</name>
</gene>
<dbReference type="EMBL" id="JZWI01000036">
    <property type="protein sequence ID" value="KLN53304.1"/>
    <property type="molecule type" value="Genomic_DNA"/>
</dbReference>
<keyword evidence="3" id="KW-1185">Reference proteome</keyword>
<dbReference type="Pfam" id="PF13211">
    <property type="entry name" value="DUF4019"/>
    <property type="match status" value="1"/>
</dbReference>
<protein>
    <recommendedName>
        <fullName evidence="4">DUF4019 domain-containing protein</fullName>
    </recommendedName>
</protein>
<organism evidence="2 3">
    <name type="scientific">Variovorax paradoxus</name>
    <dbReference type="NCBI Taxonomy" id="34073"/>
    <lineage>
        <taxon>Bacteria</taxon>
        <taxon>Pseudomonadati</taxon>
        <taxon>Pseudomonadota</taxon>
        <taxon>Betaproteobacteria</taxon>
        <taxon>Burkholderiales</taxon>
        <taxon>Comamonadaceae</taxon>
        <taxon>Variovorax</taxon>
    </lineage>
</organism>
<dbReference type="Proteomes" id="UP000035170">
    <property type="component" value="Unassembled WGS sequence"/>
</dbReference>
<name>A0A0H2LSV0_VARPD</name>
<feature type="chain" id="PRO_5002596249" description="DUF4019 domain-containing protein" evidence="1">
    <location>
        <begin position="24"/>
        <end position="144"/>
    </location>
</feature>
<dbReference type="InterPro" id="IPR025091">
    <property type="entry name" value="DUF4019"/>
</dbReference>
<reference evidence="2 3" key="1">
    <citation type="submission" date="2015-03" db="EMBL/GenBank/DDBJ databases">
        <title>Genome sequence of Variovorax paradoxus TBEA6.</title>
        <authorList>
            <person name="Poehlein A."/>
            <person name="Schuldes J."/>
            <person name="Wuebbeler J.H."/>
            <person name="Hiessl S."/>
            <person name="Steinbuechel A."/>
            <person name="Daniel R."/>
        </authorList>
    </citation>
    <scope>NUCLEOTIDE SEQUENCE [LARGE SCALE GENOMIC DNA]</scope>
    <source>
        <strain evidence="2 3">TBEA6</strain>
    </source>
</reference>
<feature type="signal peptide" evidence="1">
    <location>
        <begin position="1"/>
        <end position="23"/>
    </location>
</feature>